<dbReference type="GO" id="GO:0005737">
    <property type="term" value="C:cytoplasm"/>
    <property type="evidence" value="ECO:0007669"/>
    <property type="project" value="TreeGrafter"/>
</dbReference>
<evidence type="ECO:0000313" key="8">
    <source>
        <dbReference type="Proteomes" id="UP000535838"/>
    </source>
</evidence>
<dbReference type="InterPro" id="IPR036627">
    <property type="entry name" value="CobW-likC_sf"/>
</dbReference>
<dbReference type="Proteomes" id="UP000535838">
    <property type="component" value="Unassembled WGS sequence"/>
</dbReference>
<dbReference type="InterPro" id="IPR003495">
    <property type="entry name" value="CobW/HypB/UreG_nucleotide-bd"/>
</dbReference>
<comment type="catalytic activity">
    <reaction evidence="5">
        <text>GTP + H2O = GDP + phosphate + H(+)</text>
        <dbReference type="Rhea" id="RHEA:19669"/>
        <dbReference type="ChEBI" id="CHEBI:15377"/>
        <dbReference type="ChEBI" id="CHEBI:15378"/>
        <dbReference type="ChEBI" id="CHEBI:37565"/>
        <dbReference type="ChEBI" id="CHEBI:43474"/>
        <dbReference type="ChEBI" id="CHEBI:58189"/>
    </reaction>
    <physiologicalReaction direction="left-to-right" evidence="5">
        <dbReference type="Rhea" id="RHEA:19670"/>
    </physiologicalReaction>
</comment>
<evidence type="ECO:0000259" key="6">
    <source>
        <dbReference type="SMART" id="SM00833"/>
    </source>
</evidence>
<dbReference type="Pfam" id="PF07683">
    <property type="entry name" value="CobW_C"/>
    <property type="match status" value="1"/>
</dbReference>
<accession>A0A841SLH1</accession>
<dbReference type="SUPFAM" id="SSF52540">
    <property type="entry name" value="P-loop containing nucleoside triphosphate hydrolases"/>
    <property type="match status" value="1"/>
</dbReference>
<dbReference type="SMART" id="SM00833">
    <property type="entry name" value="CobW_C"/>
    <property type="match status" value="1"/>
</dbReference>
<dbReference type="RefSeq" id="WP_185118587.1">
    <property type="nucleotide sequence ID" value="NZ_JACJVQ010000004.1"/>
</dbReference>
<proteinExistence type="inferred from homology"/>
<keyword evidence="8" id="KW-1185">Reference proteome</keyword>
<dbReference type="InterPro" id="IPR051316">
    <property type="entry name" value="Zinc-reg_GTPase_activator"/>
</dbReference>
<evidence type="ECO:0000256" key="4">
    <source>
        <dbReference type="ARBA" id="ARBA00034320"/>
    </source>
</evidence>
<dbReference type="InterPro" id="IPR011629">
    <property type="entry name" value="CobW-like_C"/>
</dbReference>
<reference evidence="7 8" key="1">
    <citation type="submission" date="2020-08" db="EMBL/GenBank/DDBJ databases">
        <title>Cohnella phylogeny.</title>
        <authorList>
            <person name="Dunlap C."/>
        </authorList>
    </citation>
    <scope>NUCLEOTIDE SEQUENCE [LARGE SCALE GENOMIC DNA]</scope>
    <source>
        <strain evidence="7 8">DSM 25241</strain>
    </source>
</reference>
<dbReference type="PANTHER" id="PTHR13748:SF62">
    <property type="entry name" value="COBW DOMAIN-CONTAINING PROTEIN"/>
    <property type="match status" value="1"/>
</dbReference>
<name>A0A841SLH1_9BACL</name>
<feature type="domain" description="CobW C-terminal" evidence="6">
    <location>
        <begin position="239"/>
        <end position="326"/>
    </location>
</feature>
<dbReference type="EMBL" id="JACJVQ010000004">
    <property type="protein sequence ID" value="MBB6633343.1"/>
    <property type="molecule type" value="Genomic_DNA"/>
</dbReference>
<organism evidence="7 8">
    <name type="scientific">Cohnella thailandensis</name>
    <dbReference type="NCBI Taxonomy" id="557557"/>
    <lineage>
        <taxon>Bacteria</taxon>
        <taxon>Bacillati</taxon>
        <taxon>Bacillota</taxon>
        <taxon>Bacilli</taxon>
        <taxon>Bacillales</taxon>
        <taxon>Paenibacillaceae</taxon>
        <taxon>Cohnella</taxon>
    </lineage>
</organism>
<comment type="caution">
    <text evidence="7">The sequence shown here is derived from an EMBL/GenBank/DDBJ whole genome shotgun (WGS) entry which is preliminary data.</text>
</comment>
<dbReference type="InterPro" id="IPR027417">
    <property type="entry name" value="P-loop_NTPase"/>
</dbReference>
<evidence type="ECO:0000256" key="2">
    <source>
        <dbReference type="ARBA" id="ARBA00022801"/>
    </source>
</evidence>
<dbReference type="Pfam" id="PF02492">
    <property type="entry name" value="cobW"/>
    <property type="match status" value="1"/>
</dbReference>
<keyword evidence="3" id="KW-0143">Chaperone</keyword>
<evidence type="ECO:0000256" key="1">
    <source>
        <dbReference type="ARBA" id="ARBA00022741"/>
    </source>
</evidence>
<comment type="similarity">
    <text evidence="4">Belongs to the SIMIBI class G3E GTPase family. ZNG1 subfamily.</text>
</comment>
<evidence type="ECO:0000256" key="5">
    <source>
        <dbReference type="ARBA" id="ARBA00049117"/>
    </source>
</evidence>
<keyword evidence="2" id="KW-0378">Hydrolase</keyword>
<dbReference type="AlphaFoldDB" id="A0A841SLH1"/>
<dbReference type="PANTHER" id="PTHR13748">
    <property type="entry name" value="COBW-RELATED"/>
    <property type="match status" value="1"/>
</dbReference>
<gene>
    <name evidence="7" type="ORF">H7B67_04410</name>
</gene>
<dbReference type="GO" id="GO:0016787">
    <property type="term" value="F:hydrolase activity"/>
    <property type="evidence" value="ECO:0007669"/>
    <property type="project" value="UniProtKB-KW"/>
</dbReference>
<dbReference type="Gene3D" id="3.30.1220.10">
    <property type="entry name" value="CobW-like, C-terminal domain"/>
    <property type="match status" value="1"/>
</dbReference>
<evidence type="ECO:0000313" key="7">
    <source>
        <dbReference type="EMBL" id="MBB6633343.1"/>
    </source>
</evidence>
<dbReference type="SUPFAM" id="SSF90002">
    <property type="entry name" value="Hypothetical protein YjiA, C-terminal domain"/>
    <property type="match status" value="1"/>
</dbReference>
<dbReference type="Gene3D" id="3.40.50.300">
    <property type="entry name" value="P-loop containing nucleotide triphosphate hydrolases"/>
    <property type="match status" value="1"/>
</dbReference>
<dbReference type="CDD" id="cd03112">
    <property type="entry name" value="CobW-like"/>
    <property type="match status" value="1"/>
</dbReference>
<evidence type="ECO:0000256" key="3">
    <source>
        <dbReference type="ARBA" id="ARBA00023186"/>
    </source>
</evidence>
<keyword evidence="1" id="KW-0547">Nucleotide-binding</keyword>
<dbReference type="GO" id="GO:0000166">
    <property type="term" value="F:nucleotide binding"/>
    <property type="evidence" value="ECO:0007669"/>
    <property type="project" value="UniProtKB-KW"/>
</dbReference>
<protein>
    <submittedName>
        <fullName evidence="7">GTP-binding protein</fullName>
    </submittedName>
</protein>
<sequence length="329" mass="36199">MTSPIPMYILSGFLGSGKTTLLRLAVDALVQSGLKPAVIINEIGDVDIDGRILERDVPRAEVLSGCVCCTVSGDVPFVVENLCKEHSPDVILLEASGVANPLSIVDSVTEASFLREVEFYRMVTVVAAPSLSAMLRNRTQGRMFRLIRDQIKAAGSIVLNQVDRVGQEELTELHLAIREWNAGASLINTEYCRGGASFLLEAKSARTENRRFSPLPILTENGHLSCSISAPGHAAHSFLKAHTYFFSKPLSRERFEAYLDTLPDPIYRAKGIVRFKEEGALSLVQYAYGQSHLSVIRPLQEVREVIVHIGQGFSEQAIEEALKKIECES</sequence>